<evidence type="ECO:0000313" key="4">
    <source>
        <dbReference type="Proteomes" id="UP000629098"/>
    </source>
</evidence>
<dbReference type="Gene3D" id="3.40.1620.10">
    <property type="entry name" value="YefM-like domain"/>
    <property type="match status" value="1"/>
</dbReference>
<proteinExistence type="inferred from homology"/>
<dbReference type="Proteomes" id="UP000629098">
    <property type="component" value="Unassembled WGS sequence"/>
</dbReference>
<dbReference type="AlphaFoldDB" id="A0A8J7BZK0"/>
<dbReference type="Pfam" id="PF02604">
    <property type="entry name" value="PhdYeFM_antitox"/>
    <property type="match status" value="1"/>
</dbReference>
<gene>
    <name evidence="3" type="ORF">ICL16_29360</name>
</gene>
<dbReference type="InterPro" id="IPR036165">
    <property type="entry name" value="YefM-like_sf"/>
</dbReference>
<dbReference type="SUPFAM" id="SSF143120">
    <property type="entry name" value="YefM-like"/>
    <property type="match status" value="1"/>
</dbReference>
<organism evidence="3 4">
    <name type="scientific">Iningainema tapete BLCC-T55</name>
    <dbReference type="NCBI Taxonomy" id="2748662"/>
    <lineage>
        <taxon>Bacteria</taxon>
        <taxon>Bacillati</taxon>
        <taxon>Cyanobacteriota</taxon>
        <taxon>Cyanophyceae</taxon>
        <taxon>Nostocales</taxon>
        <taxon>Scytonemataceae</taxon>
        <taxon>Iningainema tapete</taxon>
    </lineage>
</organism>
<dbReference type="EMBL" id="JACXAE010000086">
    <property type="protein sequence ID" value="MBD2776058.1"/>
    <property type="molecule type" value="Genomic_DNA"/>
</dbReference>
<keyword evidence="4" id="KW-1185">Reference proteome</keyword>
<dbReference type="NCBIfam" id="TIGR01552">
    <property type="entry name" value="phd_fam"/>
    <property type="match status" value="1"/>
</dbReference>
<sequence length="85" mass="9555">MKTVTIDEIKANFSEYLKQSQSEPILIIENGRPVAAINVVVDAEELERLSLAHNSQFNQLLETAEQSIQETGGIKHDDFWKLVDG</sequence>
<dbReference type="InterPro" id="IPR006442">
    <property type="entry name" value="Antitoxin_Phd/YefM"/>
</dbReference>
<comment type="similarity">
    <text evidence="1 2">Belongs to the phD/YefM antitoxin family.</text>
</comment>
<reference evidence="3" key="1">
    <citation type="submission" date="2020-09" db="EMBL/GenBank/DDBJ databases">
        <title>Iningainema tapete sp. nov. (Scytonemataceae, Cyanobacteria) from greenhouses in central Florida (USA) produces two types of nodularin with biosynthetic potential for microcystin-LR and anabaenopeptins.</title>
        <authorList>
            <person name="Berthold D.E."/>
            <person name="Lefler F.W."/>
            <person name="Huang I.-S."/>
            <person name="Abdulla H."/>
            <person name="Zimba P.V."/>
            <person name="Laughinghouse H.D. IV."/>
        </authorList>
    </citation>
    <scope>NUCLEOTIDE SEQUENCE</scope>
    <source>
        <strain evidence="3">BLCCT55</strain>
    </source>
</reference>
<evidence type="ECO:0000313" key="3">
    <source>
        <dbReference type="EMBL" id="MBD2776058.1"/>
    </source>
</evidence>
<protein>
    <recommendedName>
        <fullName evidence="2">Antitoxin</fullName>
    </recommendedName>
</protein>
<accession>A0A8J7BZK0</accession>
<comment type="function">
    <text evidence="2">Antitoxin component of a type II toxin-antitoxin (TA) system.</text>
</comment>
<evidence type="ECO:0000256" key="2">
    <source>
        <dbReference type="RuleBase" id="RU362080"/>
    </source>
</evidence>
<evidence type="ECO:0000256" key="1">
    <source>
        <dbReference type="ARBA" id="ARBA00009981"/>
    </source>
</evidence>
<name>A0A8J7BZK0_9CYAN</name>
<comment type="caution">
    <text evidence="3">The sequence shown here is derived from an EMBL/GenBank/DDBJ whole genome shotgun (WGS) entry which is preliminary data.</text>
</comment>
<dbReference type="RefSeq" id="WP_190835109.1">
    <property type="nucleotide sequence ID" value="NZ_CAWPPI010000086.1"/>
</dbReference>